<dbReference type="SUPFAM" id="SSF88946">
    <property type="entry name" value="Sigma2 domain of RNA polymerase sigma factors"/>
    <property type="match status" value="1"/>
</dbReference>
<dbReference type="Pfam" id="PF04542">
    <property type="entry name" value="Sigma70_r2"/>
    <property type="match status" value="1"/>
</dbReference>
<keyword evidence="5" id="KW-0804">Transcription</keyword>
<dbReference type="SUPFAM" id="SSF88659">
    <property type="entry name" value="Sigma3 and sigma4 domains of RNA polymerase sigma factors"/>
    <property type="match status" value="1"/>
</dbReference>
<dbReference type="InterPro" id="IPR007630">
    <property type="entry name" value="RNA_pol_sigma70_r4"/>
</dbReference>
<protein>
    <submittedName>
        <fullName evidence="8">Unannotated protein</fullName>
    </submittedName>
</protein>
<evidence type="ECO:0000256" key="5">
    <source>
        <dbReference type="ARBA" id="ARBA00023163"/>
    </source>
</evidence>
<dbReference type="InterPro" id="IPR014284">
    <property type="entry name" value="RNA_pol_sigma-70_dom"/>
</dbReference>
<keyword evidence="4" id="KW-0238">DNA-binding</keyword>
<gene>
    <name evidence="8" type="ORF">UFOPK3773_01990</name>
</gene>
<keyword evidence="2" id="KW-0805">Transcription regulation</keyword>
<dbReference type="NCBIfam" id="TIGR02937">
    <property type="entry name" value="sigma70-ECF"/>
    <property type="match status" value="1"/>
</dbReference>
<comment type="similarity">
    <text evidence="1">Belongs to the sigma-70 factor family. ECF subfamily.</text>
</comment>
<dbReference type="InterPro" id="IPR013325">
    <property type="entry name" value="RNA_pol_sigma_r2"/>
</dbReference>
<dbReference type="InterPro" id="IPR039425">
    <property type="entry name" value="RNA_pol_sigma-70-like"/>
</dbReference>
<evidence type="ECO:0000256" key="2">
    <source>
        <dbReference type="ARBA" id="ARBA00023015"/>
    </source>
</evidence>
<evidence type="ECO:0000256" key="1">
    <source>
        <dbReference type="ARBA" id="ARBA00010641"/>
    </source>
</evidence>
<evidence type="ECO:0000259" key="6">
    <source>
        <dbReference type="Pfam" id="PF04542"/>
    </source>
</evidence>
<dbReference type="InterPro" id="IPR036388">
    <property type="entry name" value="WH-like_DNA-bd_sf"/>
</dbReference>
<dbReference type="EMBL" id="CAFBNF010000293">
    <property type="protein sequence ID" value="CAB4961029.1"/>
    <property type="molecule type" value="Genomic_DNA"/>
</dbReference>
<proteinExistence type="inferred from homology"/>
<name>A0A6J7L3Y0_9ZZZZ</name>
<dbReference type="Gene3D" id="1.10.1740.10">
    <property type="match status" value="1"/>
</dbReference>
<feature type="domain" description="RNA polymerase sigma-70 region 4" evidence="7">
    <location>
        <begin position="134"/>
        <end position="172"/>
    </location>
</feature>
<evidence type="ECO:0000313" key="8">
    <source>
        <dbReference type="EMBL" id="CAB4961029.1"/>
    </source>
</evidence>
<evidence type="ECO:0000259" key="7">
    <source>
        <dbReference type="Pfam" id="PF04545"/>
    </source>
</evidence>
<dbReference type="GO" id="GO:0006352">
    <property type="term" value="P:DNA-templated transcription initiation"/>
    <property type="evidence" value="ECO:0007669"/>
    <property type="project" value="InterPro"/>
</dbReference>
<dbReference type="InterPro" id="IPR013324">
    <property type="entry name" value="RNA_pol_sigma_r3/r4-like"/>
</dbReference>
<evidence type="ECO:0000256" key="4">
    <source>
        <dbReference type="ARBA" id="ARBA00023125"/>
    </source>
</evidence>
<dbReference type="PANTHER" id="PTHR43133:SF62">
    <property type="entry name" value="RNA POLYMERASE SIGMA FACTOR SIGZ"/>
    <property type="match status" value="1"/>
</dbReference>
<accession>A0A6J7L3Y0</accession>
<feature type="domain" description="RNA polymerase sigma-70 region 2" evidence="6">
    <location>
        <begin position="25"/>
        <end position="93"/>
    </location>
</feature>
<reference evidence="8" key="1">
    <citation type="submission" date="2020-05" db="EMBL/GenBank/DDBJ databases">
        <authorList>
            <person name="Chiriac C."/>
            <person name="Salcher M."/>
            <person name="Ghai R."/>
            <person name="Kavagutti S V."/>
        </authorList>
    </citation>
    <scope>NUCLEOTIDE SEQUENCE</scope>
</reference>
<dbReference type="InterPro" id="IPR007627">
    <property type="entry name" value="RNA_pol_sigma70_r2"/>
</dbReference>
<dbReference type="Gene3D" id="1.10.10.10">
    <property type="entry name" value="Winged helix-like DNA-binding domain superfamily/Winged helix DNA-binding domain"/>
    <property type="match status" value="1"/>
</dbReference>
<keyword evidence="3" id="KW-0731">Sigma factor</keyword>
<organism evidence="8">
    <name type="scientific">freshwater metagenome</name>
    <dbReference type="NCBI Taxonomy" id="449393"/>
    <lineage>
        <taxon>unclassified sequences</taxon>
        <taxon>metagenomes</taxon>
        <taxon>ecological metagenomes</taxon>
    </lineage>
</organism>
<sequence>MEEASPDELGARLSVGDEAALEECYRRWSRLVHGVALKSVPTPADADDVTQAVFVSAWNSRASYDPGAGSLPGWLLGITRRRIADHYRREGRTPHTLALAVDEHEQGVDGHHDHVVDRVLLAEELDSLGNPAGHIMRLAFYSDLTHQQIALHLDLPLGTVKSHIRRSLERLRTRLEVNRAAL</sequence>
<dbReference type="PANTHER" id="PTHR43133">
    <property type="entry name" value="RNA POLYMERASE ECF-TYPE SIGMA FACTO"/>
    <property type="match status" value="1"/>
</dbReference>
<evidence type="ECO:0000256" key="3">
    <source>
        <dbReference type="ARBA" id="ARBA00023082"/>
    </source>
</evidence>
<dbReference type="GO" id="GO:0003677">
    <property type="term" value="F:DNA binding"/>
    <property type="evidence" value="ECO:0007669"/>
    <property type="project" value="UniProtKB-KW"/>
</dbReference>
<dbReference type="AlphaFoldDB" id="A0A6J7L3Y0"/>
<dbReference type="Pfam" id="PF04545">
    <property type="entry name" value="Sigma70_r4"/>
    <property type="match status" value="1"/>
</dbReference>
<dbReference type="GO" id="GO:0016987">
    <property type="term" value="F:sigma factor activity"/>
    <property type="evidence" value="ECO:0007669"/>
    <property type="project" value="UniProtKB-KW"/>
</dbReference>